<sequence length="276" mass="29343">MQTNNSQDDWANQMDFTPAFSQPAGPKLGFEGAETGASSFGPDTYGLPPYAPGTLLPYPPYQVSGHPNDFPSNETAGLDCPSIVGDVPSLNVSNFGGYGTLNSPVYGGFEVPGMASSVMATSSWDLQTGPNTSSDPFVLDNPMHPNAFNQGMVYPPMPFLTGQDIYIYNPASVDTNPFLDLDIAPPIAPGTVAQPSSQPSNTQPVVQCTQPGCPATFRRHYERSRHEATANGVKQGVHLCPVAGCSKSQGAGYSRADKVKEHLWKKHAGLGYTKGR</sequence>
<evidence type="ECO:0008006" key="4">
    <source>
        <dbReference type="Google" id="ProtNLM"/>
    </source>
</evidence>
<dbReference type="AlphaFoldDB" id="A0A8T9B469"/>
<feature type="region of interest" description="Disordered" evidence="1">
    <location>
        <begin position="1"/>
        <end position="45"/>
    </location>
</feature>
<proteinExistence type="predicted"/>
<reference evidence="2 3" key="1">
    <citation type="submission" date="2018-05" db="EMBL/GenBank/DDBJ databases">
        <title>Whole genome sequencing for identification of molecular markers to develop diagnostic detection tools for the regulated plant pathogen Lachnellula willkommii.</title>
        <authorList>
            <person name="Giroux E."/>
            <person name="Bilodeau G."/>
        </authorList>
    </citation>
    <scope>NUCLEOTIDE SEQUENCE [LARGE SCALE GENOMIC DNA]</scope>
    <source>
        <strain evidence="2 3">CBS 203.66</strain>
    </source>
</reference>
<evidence type="ECO:0000313" key="2">
    <source>
        <dbReference type="EMBL" id="TVY14171.1"/>
    </source>
</evidence>
<organism evidence="2 3">
    <name type="scientific">Lachnellula arida</name>
    <dbReference type="NCBI Taxonomy" id="1316785"/>
    <lineage>
        <taxon>Eukaryota</taxon>
        <taxon>Fungi</taxon>
        <taxon>Dikarya</taxon>
        <taxon>Ascomycota</taxon>
        <taxon>Pezizomycotina</taxon>
        <taxon>Leotiomycetes</taxon>
        <taxon>Helotiales</taxon>
        <taxon>Lachnaceae</taxon>
        <taxon>Lachnellula</taxon>
    </lineage>
</organism>
<feature type="compositionally biased region" description="Polar residues" evidence="1">
    <location>
        <begin position="1"/>
        <end position="10"/>
    </location>
</feature>
<gene>
    <name evidence="2" type="ORF">LARI1_G008616</name>
</gene>
<comment type="caution">
    <text evidence="2">The sequence shown here is derived from an EMBL/GenBank/DDBJ whole genome shotgun (WGS) entry which is preliminary data.</text>
</comment>
<keyword evidence="3" id="KW-1185">Reference proteome</keyword>
<evidence type="ECO:0000313" key="3">
    <source>
        <dbReference type="Proteomes" id="UP000469559"/>
    </source>
</evidence>
<evidence type="ECO:0000256" key="1">
    <source>
        <dbReference type="SAM" id="MobiDB-lite"/>
    </source>
</evidence>
<name>A0A8T9B469_9HELO</name>
<dbReference type="EMBL" id="QGMF01000747">
    <property type="protein sequence ID" value="TVY14171.1"/>
    <property type="molecule type" value="Genomic_DNA"/>
</dbReference>
<protein>
    <recommendedName>
        <fullName evidence="4">C2H2-type domain-containing protein</fullName>
    </recommendedName>
</protein>
<accession>A0A8T9B469</accession>
<dbReference type="Proteomes" id="UP000469559">
    <property type="component" value="Unassembled WGS sequence"/>
</dbReference>
<dbReference type="OrthoDB" id="7295497at2759"/>